<dbReference type="GO" id="GO:0008080">
    <property type="term" value="F:N-acetyltransferase activity"/>
    <property type="evidence" value="ECO:0007669"/>
    <property type="project" value="InterPro"/>
</dbReference>
<protein>
    <submittedName>
        <fullName evidence="2">Putative beta-lysine N-acetyltransferase</fullName>
    </submittedName>
</protein>
<dbReference type="Gene3D" id="3.40.630.30">
    <property type="match status" value="1"/>
</dbReference>
<name>A0A6N7ILG3_9FIRM</name>
<dbReference type="Proteomes" id="UP000441717">
    <property type="component" value="Unassembled WGS sequence"/>
</dbReference>
<dbReference type="InterPro" id="IPR016181">
    <property type="entry name" value="Acyl_CoA_acyltransferase"/>
</dbReference>
<reference evidence="2 3" key="1">
    <citation type="submission" date="2019-10" db="EMBL/GenBank/DDBJ databases">
        <title>Comparative genomics of sulfur disproportionating microorganisms.</title>
        <authorList>
            <person name="Ward L.M."/>
            <person name="Bertran E."/>
            <person name="Johnston D."/>
        </authorList>
    </citation>
    <scope>NUCLEOTIDE SEQUENCE [LARGE SCALE GENOMIC DNA]</scope>
    <source>
        <strain evidence="2 3">DSM 14055</strain>
    </source>
</reference>
<dbReference type="CDD" id="cd04301">
    <property type="entry name" value="NAT_SF"/>
    <property type="match status" value="1"/>
</dbReference>
<dbReference type="SUPFAM" id="SSF55729">
    <property type="entry name" value="Acyl-CoA N-acyltransferases (Nat)"/>
    <property type="match status" value="1"/>
</dbReference>
<dbReference type="AlphaFoldDB" id="A0A6N7ILG3"/>
<proteinExistence type="predicted"/>
<sequence length="287" mass="32539">MINCHVPGFSLSARLEETSQRIWVTDYQASDPALFRGFLWDLARLKGMGKIVLPVRKEDSVRIQGDGFIEEGVINGYFGGADAHFLAAFPRLKRGVSLSVARERKMLREIIEKPRNRRCQLPSGFNMRLAANKDILPMASLFRQVFRSYPTPVYDPHYLFHSMERGDLFMVVYQSRNRLAGVAAAEIQPRDGRAELTNCATLPEYRGMGLNTLLLAEIEKICLARGILCLYSLARASSYGMNLVLHRLGYVFRGTLINNCHIGGRFENMNIWVKPAKEERMFSCGVL</sequence>
<evidence type="ECO:0000313" key="2">
    <source>
        <dbReference type="EMBL" id="MQL50822.1"/>
    </source>
</evidence>
<comment type="caution">
    <text evidence="2">The sequence shown here is derived from an EMBL/GenBank/DDBJ whole genome shotgun (WGS) entry which is preliminary data.</text>
</comment>
<feature type="domain" description="N-acetyltransferase" evidence="1">
    <location>
        <begin position="125"/>
        <end position="277"/>
    </location>
</feature>
<dbReference type="InterPro" id="IPR022525">
    <property type="entry name" value="GNAT_AblB"/>
</dbReference>
<dbReference type="Pfam" id="PF00583">
    <property type="entry name" value="Acetyltransf_1"/>
    <property type="match status" value="1"/>
</dbReference>
<dbReference type="OrthoDB" id="9790652at2"/>
<dbReference type="EMBL" id="WHYR01000001">
    <property type="protein sequence ID" value="MQL50822.1"/>
    <property type="molecule type" value="Genomic_DNA"/>
</dbReference>
<keyword evidence="2" id="KW-0808">Transferase</keyword>
<evidence type="ECO:0000259" key="1">
    <source>
        <dbReference type="PROSITE" id="PS51186"/>
    </source>
</evidence>
<dbReference type="InterPro" id="IPR000182">
    <property type="entry name" value="GNAT_dom"/>
</dbReference>
<organism evidence="2 3">
    <name type="scientific">Desulfofundulus thermobenzoicus</name>
    <dbReference type="NCBI Taxonomy" id="29376"/>
    <lineage>
        <taxon>Bacteria</taxon>
        <taxon>Bacillati</taxon>
        <taxon>Bacillota</taxon>
        <taxon>Clostridia</taxon>
        <taxon>Eubacteriales</taxon>
        <taxon>Peptococcaceae</taxon>
        <taxon>Desulfofundulus</taxon>
    </lineage>
</organism>
<dbReference type="NCBIfam" id="TIGR03827">
    <property type="entry name" value="GNAT_ablB"/>
    <property type="match status" value="1"/>
</dbReference>
<gene>
    <name evidence="2" type="primary">ablB</name>
    <name evidence="2" type="ORF">GFC01_00720</name>
</gene>
<keyword evidence="3" id="KW-1185">Reference proteome</keyword>
<evidence type="ECO:0000313" key="3">
    <source>
        <dbReference type="Proteomes" id="UP000441717"/>
    </source>
</evidence>
<dbReference type="PROSITE" id="PS51186">
    <property type="entry name" value="GNAT"/>
    <property type="match status" value="1"/>
</dbReference>
<accession>A0A6N7ILG3</accession>